<organism evidence="1">
    <name type="scientific">marine sediment metagenome</name>
    <dbReference type="NCBI Taxonomy" id="412755"/>
    <lineage>
        <taxon>unclassified sequences</taxon>
        <taxon>metagenomes</taxon>
        <taxon>ecological metagenomes</taxon>
    </lineage>
</organism>
<name>X1UVC7_9ZZZZ</name>
<dbReference type="AlphaFoldDB" id="X1UVC7"/>
<comment type="caution">
    <text evidence="1">The sequence shown here is derived from an EMBL/GenBank/DDBJ whole genome shotgun (WGS) entry which is preliminary data.</text>
</comment>
<protein>
    <submittedName>
        <fullName evidence="1">Uncharacterized protein</fullName>
    </submittedName>
</protein>
<reference evidence="1" key="1">
    <citation type="journal article" date="2014" name="Front. Microbiol.">
        <title>High frequency of phylogenetically diverse reductive dehalogenase-homologous genes in deep subseafloor sedimentary metagenomes.</title>
        <authorList>
            <person name="Kawai M."/>
            <person name="Futagami T."/>
            <person name="Toyoda A."/>
            <person name="Takaki Y."/>
            <person name="Nishi S."/>
            <person name="Hori S."/>
            <person name="Arai W."/>
            <person name="Tsubouchi T."/>
            <person name="Morono Y."/>
            <person name="Uchiyama I."/>
            <person name="Ito T."/>
            <person name="Fujiyama A."/>
            <person name="Inagaki F."/>
            <person name="Takami H."/>
        </authorList>
    </citation>
    <scope>NUCLEOTIDE SEQUENCE</scope>
    <source>
        <strain evidence="1">Expedition CK06-06</strain>
    </source>
</reference>
<proteinExistence type="predicted"/>
<evidence type="ECO:0000313" key="1">
    <source>
        <dbReference type="EMBL" id="GAJ03836.1"/>
    </source>
</evidence>
<accession>X1UVC7</accession>
<feature type="non-terminal residue" evidence="1">
    <location>
        <position position="116"/>
    </location>
</feature>
<sequence>MYKIYKNSNPKLWDTALLTELHTRQGLGQPRIARLLHVRENAVARALKRYNIPKPEAYAPWVHTGGGGPGMQPRAEGEKHLNSKGYIVVRHNGKWVLEHRLVMEKSIGRPLLKSEP</sequence>
<dbReference type="EMBL" id="BARW01030210">
    <property type="protein sequence ID" value="GAJ03836.1"/>
    <property type="molecule type" value="Genomic_DNA"/>
</dbReference>
<gene>
    <name evidence="1" type="ORF">S12H4_48353</name>
</gene>